<evidence type="ECO:0000313" key="10">
    <source>
        <dbReference type="EMBL" id="KAA8905129.1"/>
    </source>
</evidence>
<keyword evidence="9" id="KW-0811">Translocation</keyword>
<keyword evidence="5 9" id="KW-0999">Mitochondrion inner membrane</keyword>
<evidence type="ECO:0000256" key="1">
    <source>
        <dbReference type="ARBA" id="ARBA00004448"/>
    </source>
</evidence>
<dbReference type="GO" id="GO:0008320">
    <property type="term" value="F:protein transmembrane transporter activity"/>
    <property type="evidence" value="ECO:0007669"/>
    <property type="project" value="UniProtKB-UniRule"/>
</dbReference>
<evidence type="ECO:0000256" key="5">
    <source>
        <dbReference type="ARBA" id="ARBA00022792"/>
    </source>
</evidence>
<evidence type="ECO:0000256" key="4">
    <source>
        <dbReference type="ARBA" id="ARBA00022692"/>
    </source>
</evidence>
<keyword evidence="4" id="KW-0812">Transmembrane</keyword>
<protein>
    <recommendedName>
        <fullName evidence="3 9">Mitochondrial import inner membrane translocase subunit TIM22</fullName>
    </recommendedName>
</protein>
<dbReference type="GO" id="GO:0045039">
    <property type="term" value="P:protein insertion into mitochondrial inner membrane"/>
    <property type="evidence" value="ECO:0007669"/>
    <property type="project" value="UniProtKB-UniRule"/>
</dbReference>
<comment type="caution">
    <text evidence="10">The sequence shown here is derived from an EMBL/GenBank/DDBJ whole genome shotgun (WGS) entry which is preliminary data.</text>
</comment>
<dbReference type="AlphaFoldDB" id="A0A642UY52"/>
<dbReference type="OMA" id="VNPNMAD"/>
<comment type="similarity">
    <text evidence="2 9">Belongs to the Tim17/Tim22/Tim23 family.</text>
</comment>
<keyword evidence="6" id="KW-1133">Transmembrane helix</keyword>
<comment type="subunit">
    <text evidence="9">Component of the TIM22 complex.</text>
</comment>
<organism evidence="10 11">
    <name type="scientific">Diutina rugosa</name>
    <name type="common">Yeast</name>
    <name type="synonym">Candida rugosa</name>
    <dbReference type="NCBI Taxonomy" id="5481"/>
    <lineage>
        <taxon>Eukaryota</taxon>
        <taxon>Fungi</taxon>
        <taxon>Dikarya</taxon>
        <taxon>Ascomycota</taxon>
        <taxon>Saccharomycotina</taxon>
        <taxon>Pichiomycetes</taxon>
        <taxon>Debaryomycetaceae</taxon>
        <taxon>Diutina</taxon>
    </lineage>
</organism>
<comment type="function">
    <text evidence="9">Essential core component of the TIM22 complex, a complex that mediates the import and insertion of multi-pass transmembrane proteins into the mitochondrial inner membrane. In the TIM22 complex, it constitutes the voltage-activated and signal-gated channel. Forms a twin-pore translocase that uses the membrane potential as external driving force in 2 voltage-dependent steps.</text>
</comment>
<evidence type="ECO:0000256" key="7">
    <source>
        <dbReference type="ARBA" id="ARBA00023128"/>
    </source>
</evidence>
<keyword evidence="11" id="KW-1185">Reference proteome</keyword>
<sequence>MVFGVYTGPAPPQKPMAEMTQEEQGELGARKMIEAMHSCPGKTVIAGGSGFALGGFFGLFMASMAYDVPIGSTAVKHISDLPFKEQMRYQFKDMGRRMWSSAKNFGYIGMVYSGVECSIESLRAKHDIYNGVSAGCITGAGLSIKGGPQAAAIGCAGFAAFSYAIDLYMSSDAARPPPNDYDE</sequence>
<dbReference type="VEuPathDB" id="FungiDB:DIURU_001557"/>
<proteinExistence type="inferred from homology"/>
<comment type="subcellular location">
    <subcellularLocation>
        <location evidence="1 9">Mitochondrion inner membrane</location>
        <topology evidence="1 9">Multi-pass membrane protein</topology>
    </subcellularLocation>
</comment>
<dbReference type="OrthoDB" id="75343at2759"/>
<keyword evidence="7 9" id="KW-0496">Mitochondrion</keyword>
<evidence type="ECO:0000256" key="8">
    <source>
        <dbReference type="ARBA" id="ARBA00023136"/>
    </source>
</evidence>
<dbReference type="GO" id="GO:0030943">
    <property type="term" value="F:mitochondrion targeting sequence binding"/>
    <property type="evidence" value="ECO:0007669"/>
    <property type="project" value="TreeGrafter"/>
</dbReference>
<keyword evidence="9" id="KW-0653">Protein transport</keyword>
<name>A0A642UY52_DIURU</name>
<evidence type="ECO:0000313" key="11">
    <source>
        <dbReference type="Proteomes" id="UP000449547"/>
    </source>
</evidence>
<keyword evidence="9" id="KW-0813">Transport</keyword>
<evidence type="ECO:0000256" key="9">
    <source>
        <dbReference type="RuleBase" id="RU367038"/>
    </source>
</evidence>
<keyword evidence="8" id="KW-0472">Membrane</keyword>
<evidence type="ECO:0000256" key="2">
    <source>
        <dbReference type="ARBA" id="ARBA00008444"/>
    </source>
</evidence>
<dbReference type="Pfam" id="PF02466">
    <property type="entry name" value="Tim17"/>
    <property type="match status" value="1"/>
</dbReference>
<dbReference type="PANTHER" id="PTHR14110">
    <property type="entry name" value="MITOCHONDRIAL IMPORT INNER MEMBRANE TRANSLOCASE SUBUNIT TIM22"/>
    <property type="match status" value="1"/>
</dbReference>
<gene>
    <name evidence="10" type="ORF">DIURU_001557</name>
</gene>
<dbReference type="Proteomes" id="UP000449547">
    <property type="component" value="Unassembled WGS sequence"/>
</dbReference>
<accession>A0A642UY52</accession>
<dbReference type="RefSeq" id="XP_034013515.1">
    <property type="nucleotide sequence ID" value="XM_034154113.1"/>
</dbReference>
<dbReference type="GeneID" id="54780210"/>
<dbReference type="InterPro" id="IPR039175">
    <property type="entry name" value="TIM22"/>
</dbReference>
<dbReference type="PANTHER" id="PTHR14110:SF0">
    <property type="entry name" value="MITOCHONDRIAL IMPORT INNER MEMBRANE TRANSLOCASE SUBUNIT TIM22"/>
    <property type="match status" value="1"/>
</dbReference>
<evidence type="ECO:0000256" key="3">
    <source>
        <dbReference type="ARBA" id="ARBA00020722"/>
    </source>
</evidence>
<reference evidence="10 11" key="1">
    <citation type="submission" date="2019-07" db="EMBL/GenBank/DDBJ databases">
        <title>Genome assembly of two rare yeast pathogens: Diutina rugosa and Trichomonascus ciferrii.</title>
        <authorList>
            <person name="Mixao V."/>
            <person name="Saus E."/>
            <person name="Hansen A."/>
            <person name="Lass-Flor C."/>
            <person name="Gabaldon T."/>
        </authorList>
    </citation>
    <scope>NUCLEOTIDE SEQUENCE [LARGE SCALE GENOMIC DNA]</scope>
    <source>
        <strain evidence="10 11">CBS 613</strain>
    </source>
</reference>
<evidence type="ECO:0000256" key="6">
    <source>
        <dbReference type="ARBA" id="ARBA00022989"/>
    </source>
</evidence>
<dbReference type="GO" id="GO:0042721">
    <property type="term" value="C:TIM22 mitochondrial import inner membrane insertion complex"/>
    <property type="evidence" value="ECO:0007669"/>
    <property type="project" value="UniProtKB-UniRule"/>
</dbReference>
<dbReference type="EMBL" id="SWFT01000050">
    <property type="protein sequence ID" value="KAA8905129.1"/>
    <property type="molecule type" value="Genomic_DNA"/>
</dbReference>